<feature type="transmembrane region" description="Helical" evidence="1">
    <location>
        <begin position="81"/>
        <end position="100"/>
    </location>
</feature>
<evidence type="ECO:0000256" key="1">
    <source>
        <dbReference type="SAM" id="Phobius"/>
    </source>
</evidence>
<dbReference type="RefSeq" id="WP_184312852.1">
    <property type="nucleotide sequence ID" value="NZ_JACHEN010000037.1"/>
</dbReference>
<sequence>MKQVSTLFLKVVVFLIAIPVLALCIFWVPGFVNYLPYPILIGVYATAIAYFFALYQTLKLLSHIDKNKAFSELSVKALKNIKYCAITISVIYSGIIPFLFPIAEADDAPGLAGIPMIIVFASIVIAVFAAVLQKLLEEAIDIKSDNDLTI</sequence>
<name>A0A841KYE5_9FIRM</name>
<keyword evidence="1" id="KW-0472">Membrane</keyword>
<dbReference type="AlphaFoldDB" id="A0A841KYE5"/>
<feature type="transmembrane region" description="Helical" evidence="1">
    <location>
        <begin position="7"/>
        <end position="28"/>
    </location>
</feature>
<evidence type="ECO:0000313" key="2">
    <source>
        <dbReference type="EMBL" id="MBB6218363.1"/>
    </source>
</evidence>
<evidence type="ECO:0000313" key="3">
    <source>
        <dbReference type="Proteomes" id="UP000579281"/>
    </source>
</evidence>
<evidence type="ECO:0008006" key="4">
    <source>
        <dbReference type="Google" id="ProtNLM"/>
    </source>
</evidence>
<gene>
    <name evidence="2" type="ORF">HNQ80_004527</name>
</gene>
<accession>A0A841KYE5</accession>
<feature type="transmembrane region" description="Helical" evidence="1">
    <location>
        <begin position="34"/>
        <end position="61"/>
    </location>
</feature>
<protein>
    <recommendedName>
        <fullName evidence="4">DUF2975 domain-containing protein</fullName>
    </recommendedName>
</protein>
<proteinExistence type="predicted"/>
<dbReference type="InterPro" id="IPR021354">
    <property type="entry name" value="DUF2975"/>
</dbReference>
<keyword evidence="1" id="KW-0812">Transmembrane</keyword>
<comment type="caution">
    <text evidence="2">The sequence shown here is derived from an EMBL/GenBank/DDBJ whole genome shotgun (WGS) entry which is preliminary data.</text>
</comment>
<keyword evidence="1" id="KW-1133">Transmembrane helix</keyword>
<dbReference type="EMBL" id="JACHEN010000037">
    <property type="protein sequence ID" value="MBB6218363.1"/>
    <property type="molecule type" value="Genomic_DNA"/>
</dbReference>
<dbReference type="Proteomes" id="UP000579281">
    <property type="component" value="Unassembled WGS sequence"/>
</dbReference>
<organism evidence="2 3">
    <name type="scientific">Anaerosolibacter carboniphilus</name>
    <dbReference type="NCBI Taxonomy" id="1417629"/>
    <lineage>
        <taxon>Bacteria</taxon>
        <taxon>Bacillati</taxon>
        <taxon>Bacillota</taxon>
        <taxon>Clostridia</taxon>
        <taxon>Peptostreptococcales</taxon>
        <taxon>Thermotaleaceae</taxon>
        <taxon>Anaerosolibacter</taxon>
    </lineage>
</organism>
<dbReference type="Pfam" id="PF11188">
    <property type="entry name" value="DUF2975"/>
    <property type="match status" value="1"/>
</dbReference>
<reference evidence="2 3" key="1">
    <citation type="submission" date="2020-08" db="EMBL/GenBank/DDBJ databases">
        <title>Genomic Encyclopedia of Type Strains, Phase IV (KMG-IV): sequencing the most valuable type-strain genomes for metagenomic binning, comparative biology and taxonomic classification.</title>
        <authorList>
            <person name="Goeker M."/>
        </authorList>
    </citation>
    <scope>NUCLEOTIDE SEQUENCE [LARGE SCALE GENOMIC DNA]</scope>
    <source>
        <strain evidence="2 3">DSM 103526</strain>
    </source>
</reference>
<keyword evidence="3" id="KW-1185">Reference proteome</keyword>
<feature type="transmembrane region" description="Helical" evidence="1">
    <location>
        <begin position="112"/>
        <end position="132"/>
    </location>
</feature>